<sequence length="326" mass="34637">MADFETYLERAIDRLDDGSPNRALIREHFALDVPDAKRGKRLRPRILIAVAQTEGTPAERAFAAAAALELLHNFSLVHDDIEDRDELRHGRPTLWSRYGVPAALEAGNALCALSYLTLMEGSAELPPATVAAMAAALYHAHYRMCQGQAYDIGFETSATVSFAEYVRMIEGKTAALFGAACELGALAAGATGDRAAAYGCVGRAYGLAFQVRDDILGAFGATQVTGKPSGADIRRRKWSFPVTWALSGPPSDDRAVVADAYASIGELSDGCAVGVIAALERLGAQIAADDACAAYIRDANETSAAHDLDRDGRLAAIFEATARRTA</sequence>
<evidence type="ECO:0000256" key="3">
    <source>
        <dbReference type="RuleBase" id="RU004466"/>
    </source>
</evidence>
<reference evidence="4 5" key="1">
    <citation type="journal article" date="2022" name="ISME Commun">
        <title>Vulcanimicrobium alpinus gen. nov. sp. nov., the first cultivated representative of the candidate phylum 'Eremiobacterota', is a metabolically versatile aerobic anoxygenic phototroph.</title>
        <authorList>
            <person name="Yabe S."/>
            <person name="Muto K."/>
            <person name="Abe K."/>
            <person name="Yokota A."/>
            <person name="Staudigel H."/>
            <person name="Tebo B.M."/>
        </authorList>
    </citation>
    <scope>NUCLEOTIDE SEQUENCE [LARGE SCALE GENOMIC DNA]</scope>
    <source>
        <strain evidence="4 5">WC8-2</strain>
    </source>
</reference>
<dbReference type="PROSITE" id="PS00444">
    <property type="entry name" value="POLYPRENYL_SYNTHASE_2"/>
    <property type="match status" value="1"/>
</dbReference>
<dbReference type="Gene3D" id="1.10.600.10">
    <property type="entry name" value="Farnesyl Diphosphate Synthase"/>
    <property type="match status" value="1"/>
</dbReference>
<dbReference type="PANTHER" id="PTHR12001:SF86">
    <property type="entry name" value="GERANYLGERANYL DIPHOSPHATE SYNTHASE"/>
    <property type="match status" value="1"/>
</dbReference>
<keyword evidence="5" id="KW-1185">Reference proteome</keyword>
<gene>
    <name evidence="4" type="ORF">WPS_25190</name>
</gene>
<dbReference type="GO" id="GO:0008299">
    <property type="term" value="P:isoprenoid biosynthetic process"/>
    <property type="evidence" value="ECO:0007669"/>
    <property type="project" value="InterPro"/>
</dbReference>
<keyword evidence="3" id="KW-0808">Transferase</keyword>
<keyword evidence="1" id="KW-0479">Metal-binding</keyword>
<dbReference type="GO" id="GO:0046872">
    <property type="term" value="F:metal ion binding"/>
    <property type="evidence" value="ECO:0007669"/>
    <property type="project" value="UniProtKB-KW"/>
</dbReference>
<accession>A0AAN2CAR8</accession>
<dbReference type="SFLD" id="SFLDG01017">
    <property type="entry name" value="Polyprenyl_Transferase_Like"/>
    <property type="match status" value="1"/>
</dbReference>
<dbReference type="KEGG" id="vab:WPS_25190"/>
<dbReference type="AlphaFoldDB" id="A0AAN2CAR8"/>
<evidence type="ECO:0000313" key="4">
    <source>
        <dbReference type="EMBL" id="BDE07243.1"/>
    </source>
</evidence>
<dbReference type="SFLD" id="SFLDS00005">
    <property type="entry name" value="Isoprenoid_Synthase_Type_I"/>
    <property type="match status" value="1"/>
</dbReference>
<dbReference type="Pfam" id="PF00348">
    <property type="entry name" value="polyprenyl_synt"/>
    <property type="match status" value="1"/>
</dbReference>
<evidence type="ECO:0000256" key="2">
    <source>
        <dbReference type="ARBA" id="ARBA00022842"/>
    </source>
</evidence>
<proteinExistence type="inferred from homology"/>
<dbReference type="PANTHER" id="PTHR12001">
    <property type="entry name" value="GERANYLGERANYL PYROPHOSPHATE SYNTHASE"/>
    <property type="match status" value="1"/>
</dbReference>
<dbReference type="InterPro" id="IPR008949">
    <property type="entry name" value="Isoprenoid_synthase_dom_sf"/>
</dbReference>
<organism evidence="4 5">
    <name type="scientific">Vulcanimicrobium alpinum</name>
    <dbReference type="NCBI Taxonomy" id="3016050"/>
    <lineage>
        <taxon>Bacteria</taxon>
        <taxon>Bacillati</taxon>
        <taxon>Vulcanimicrobiota</taxon>
        <taxon>Vulcanimicrobiia</taxon>
        <taxon>Vulcanimicrobiales</taxon>
        <taxon>Vulcanimicrobiaceae</taxon>
        <taxon>Vulcanimicrobium</taxon>
    </lineage>
</organism>
<dbReference type="EMBL" id="AP025523">
    <property type="protein sequence ID" value="BDE07243.1"/>
    <property type="molecule type" value="Genomic_DNA"/>
</dbReference>
<dbReference type="SUPFAM" id="SSF48576">
    <property type="entry name" value="Terpenoid synthases"/>
    <property type="match status" value="1"/>
</dbReference>
<name>A0AAN2CAR8_UNVUL</name>
<keyword evidence="2" id="KW-0460">Magnesium</keyword>
<protein>
    <submittedName>
        <fullName evidence="4">Polyprenyl synthetase</fullName>
    </submittedName>
</protein>
<dbReference type="Proteomes" id="UP001317532">
    <property type="component" value="Chromosome"/>
</dbReference>
<dbReference type="InterPro" id="IPR033749">
    <property type="entry name" value="Polyprenyl_synt_CS"/>
</dbReference>
<dbReference type="InterPro" id="IPR000092">
    <property type="entry name" value="Polyprenyl_synt"/>
</dbReference>
<evidence type="ECO:0000256" key="1">
    <source>
        <dbReference type="ARBA" id="ARBA00022723"/>
    </source>
</evidence>
<dbReference type="CDD" id="cd00685">
    <property type="entry name" value="Trans_IPPS_HT"/>
    <property type="match status" value="1"/>
</dbReference>
<evidence type="ECO:0000313" key="5">
    <source>
        <dbReference type="Proteomes" id="UP001317532"/>
    </source>
</evidence>
<dbReference type="GO" id="GO:0004659">
    <property type="term" value="F:prenyltransferase activity"/>
    <property type="evidence" value="ECO:0007669"/>
    <property type="project" value="InterPro"/>
</dbReference>
<comment type="similarity">
    <text evidence="3">Belongs to the FPP/GGPP synthase family.</text>
</comment>
<dbReference type="RefSeq" id="WP_317994851.1">
    <property type="nucleotide sequence ID" value="NZ_AP025523.1"/>
</dbReference>